<name>A0A239J537_9BURK</name>
<evidence type="ECO:0000313" key="17">
    <source>
        <dbReference type="EMBL" id="SNT00792.1"/>
    </source>
</evidence>
<dbReference type="FunFam" id="3.30.70.270:FF:000001">
    <property type="entry name" value="Diguanylate cyclase domain protein"/>
    <property type="match status" value="1"/>
</dbReference>
<dbReference type="InterPro" id="IPR001610">
    <property type="entry name" value="PAC"/>
</dbReference>
<dbReference type="PROSITE" id="PS50112">
    <property type="entry name" value="PAS"/>
    <property type="match status" value="1"/>
</dbReference>
<evidence type="ECO:0000256" key="3">
    <source>
        <dbReference type="ARBA" id="ARBA00022519"/>
    </source>
</evidence>
<feature type="transmembrane region" description="Helical" evidence="12">
    <location>
        <begin position="132"/>
        <end position="154"/>
    </location>
</feature>
<evidence type="ECO:0000259" key="16">
    <source>
        <dbReference type="PROSITE" id="PS50887"/>
    </source>
</evidence>
<sequence>MSLISRDRPHARIGAPAGRAGVRPVLALALHCVALGAIYFLAAVASLHFSISPTLSSPLWLPAVLATWACLRWGRHLAPGVFLGALSFYLTLQLGWQLAVVMAAGNVLELWLAVTLMRRRMWEGAGGESLRLFANLAIAAVAGTVAATICNAALMLSGRLPPEEAVFSWVIWWLGNMVGLLLAAPALSRGRPPAGFGGSRHIGLELSSLCLLLALTLEAAFGERFGKLPLAFLTGPFIIWAAYRFNAGTVTAISVWICAVAAWHTARGEGPFVHADRHVSLLLIVSYGIVISIVNLALVSLVARHRRDLERLSVERDLLEGRVAERTAELTRDIDQRKQVEQKLAQSEGQLREAQYLAQLGSWNWNLVTGEISWSDELYRIYGVDPASFELTTENCRALLHPDDLPQLIRASATSRDSGEPFHLEHRIIQPSGAVKWVASRGFVVLGDAGKAVRLFGTTQDITEARRAETSLREAEGKYRLLVELSPDAIVMHQDGVIGFANPAALALFGAERPEQVVGKPVFDFIDPGFHELERQRLQTLAHGIEVPRIEQKARRLNGATVDVDVHARSFMHQGRRSVMTILRDITELKRATEQMAYLAHFDSLTGLPNRMLFRQRLEHALNLSQRPGKSVEILFLDLDRFKNINDTLGHAVGDRVLKETASRLQAIMRESDTVARLGGDEFVVLVENIDEPLRGAVIADKILAAFIPPFIAESGPLSIRTSIGISIFPNDGADADTLLKKADIAMYRAKESGRNAYRYYSEEMNLHTTERLALEYALGQALRNGQLWLEYQPKVDLLSGRITGMEALLRWRHPQLGDIPAQKFINLAEETGQIEAIGQWALRTACRQNKLWQETTEDRLLVAVNLSPRQLNNDRLTDDIRAILQETGLEARYLELEITEGAVMSNPEKAIIVLQALRDMGVSVAIDDFGIGYSSLAYLKQFPIRAVKIDRSFVQGVPQNPGDSAITRAIISLAHSLECSVIAEGAETEQQVDFLRDHDCDSIQGYYFSKPLSAEEFGALVAIHNAPAREARQRGMLH</sequence>
<accession>A0A239J537</accession>
<feature type="transmembrane region" description="Helical" evidence="12">
    <location>
        <begin position="202"/>
        <end position="221"/>
    </location>
</feature>
<dbReference type="PROSITE" id="PS50883">
    <property type="entry name" value="EAL"/>
    <property type="match status" value="1"/>
</dbReference>
<evidence type="ECO:0000313" key="18">
    <source>
        <dbReference type="Proteomes" id="UP000198284"/>
    </source>
</evidence>
<keyword evidence="8 12" id="KW-1133">Transmembrane helix</keyword>
<comment type="catalytic activity">
    <reaction evidence="10">
        <text>3',3'-c-di-GMP + H2O = 5'-phosphoguanylyl(3'-&gt;5')guanosine + H(+)</text>
        <dbReference type="Rhea" id="RHEA:24902"/>
        <dbReference type="ChEBI" id="CHEBI:15377"/>
        <dbReference type="ChEBI" id="CHEBI:15378"/>
        <dbReference type="ChEBI" id="CHEBI:58754"/>
        <dbReference type="ChEBI" id="CHEBI:58805"/>
        <dbReference type="EC" id="3.1.4.52"/>
    </reaction>
    <physiologicalReaction direction="left-to-right" evidence="10">
        <dbReference type="Rhea" id="RHEA:24903"/>
    </physiologicalReaction>
</comment>
<dbReference type="PANTHER" id="PTHR44757:SF2">
    <property type="entry name" value="BIOFILM ARCHITECTURE MAINTENANCE PROTEIN MBAA"/>
    <property type="match status" value="1"/>
</dbReference>
<dbReference type="NCBIfam" id="TIGR00229">
    <property type="entry name" value="sensory_box"/>
    <property type="match status" value="1"/>
</dbReference>
<dbReference type="InterPro" id="IPR043128">
    <property type="entry name" value="Rev_trsase/Diguanyl_cyclase"/>
</dbReference>
<dbReference type="SMART" id="SM00267">
    <property type="entry name" value="GGDEF"/>
    <property type="match status" value="1"/>
</dbReference>
<dbReference type="InterPro" id="IPR000014">
    <property type="entry name" value="PAS"/>
</dbReference>
<dbReference type="GO" id="GO:0071732">
    <property type="term" value="P:cellular response to nitric oxide"/>
    <property type="evidence" value="ECO:0007669"/>
    <property type="project" value="UniProtKB-ARBA"/>
</dbReference>
<feature type="transmembrane region" description="Helical" evidence="12">
    <location>
        <begin position="278"/>
        <end position="303"/>
    </location>
</feature>
<evidence type="ECO:0000256" key="12">
    <source>
        <dbReference type="SAM" id="Phobius"/>
    </source>
</evidence>
<dbReference type="GO" id="GO:0016740">
    <property type="term" value="F:transferase activity"/>
    <property type="evidence" value="ECO:0007669"/>
    <property type="project" value="UniProtKB-KW"/>
</dbReference>
<feature type="coiled-coil region" evidence="11">
    <location>
        <begin position="302"/>
        <end position="357"/>
    </location>
</feature>
<organism evidence="17 18">
    <name type="scientific">Noviherbaspirillum humi</name>
    <dbReference type="NCBI Taxonomy" id="1688639"/>
    <lineage>
        <taxon>Bacteria</taxon>
        <taxon>Pseudomonadati</taxon>
        <taxon>Pseudomonadota</taxon>
        <taxon>Betaproteobacteria</taxon>
        <taxon>Burkholderiales</taxon>
        <taxon>Oxalobacteraceae</taxon>
        <taxon>Noviherbaspirillum</taxon>
    </lineage>
</organism>
<dbReference type="InterPro" id="IPR001633">
    <property type="entry name" value="EAL_dom"/>
</dbReference>
<evidence type="ECO:0000256" key="7">
    <source>
        <dbReference type="ARBA" id="ARBA00022741"/>
    </source>
</evidence>
<dbReference type="AlphaFoldDB" id="A0A239J537"/>
<dbReference type="FunFam" id="3.20.20.450:FF:000001">
    <property type="entry name" value="Cyclic di-GMP phosphodiesterase yahA"/>
    <property type="match status" value="1"/>
</dbReference>
<dbReference type="Gene3D" id="3.30.450.20">
    <property type="entry name" value="PAS domain"/>
    <property type="match status" value="2"/>
</dbReference>
<dbReference type="Gene3D" id="3.20.20.450">
    <property type="entry name" value="EAL domain"/>
    <property type="match status" value="1"/>
</dbReference>
<dbReference type="InterPro" id="IPR052155">
    <property type="entry name" value="Biofilm_reg_signaling"/>
</dbReference>
<feature type="domain" description="PAS" evidence="13">
    <location>
        <begin position="475"/>
        <end position="545"/>
    </location>
</feature>
<dbReference type="GO" id="GO:0071111">
    <property type="term" value="F:cyclic-guanylate-specific phosphodiesterase activity"/>
    <property type="evidence" value="ECO:0007669"/>
    <property type="project" value="UniProtKB-EC"/>
</dbReference>
<keyword evidence="7" id="KW-0547">Nucleotide-binding</keyword>
<dbReference type="RefSeq" id="WP_089400319.1">
    <property type="nucleotide sequence ID" value="NZ_FZOT01000011.1"/>
</dbReference>
<evidence type="ECO:0000259" key="14">
    <source>
        <dbReference type="PROSITE" id="PS50113"/>
    </source>
</evidence>
<keyword evidence="18" id="KW-1185">Reference proteome</keyword>
<dbReference type="FunFam" id="2.10.70.100:FF:000001">
    <property type="entry name" value="Sensory transduction histidine kinase"/>
    <property type="match status" value="1"/>
</dbReference>
<dbReference type="Pfam" id="PF00990">
    <property type="entry name" value="GGDEF"/>
    <property type="match status" value="1"/>
</dbReference>
<dbReference type="Proteomes" id="UP000198284">
    <property type="component" value="Unassembled WGS sequence"/>
</dbReference>
<dbReference type="InterPro" id="IPR029787">
    <property type="entry name" value="Nucleotide_cyclase"/>
</dbReference>
<evidence type="ECO:0000259" key="15">
    <source>
        <dbReference type="PROSITE" id="PS50883"/>
    </source>
</evidence>
<keyword evidence="11" id="KW-0175">Coiled coil</keyword>
<evidence type="ECO:0000256" key="11">
    <source>
        <dbReference type="SAM" id="Coils"/>
    </source>
</evidence>
<dbReference type="PROSITE" id="PS50113">
    <property type="entry name" value="PAC"/>
    <property type="match status" value="1"/>
</dbReference>
<dbReference type="SUPFAM" id="SSF55073">
    <property type="entry name" value="Nucleotide cyclase"/>
    <property type="match status" value="1"/>
</dbReference>
<dbReference type="CDD" id="cd01948">
    <property type="entry name" value="EAL"/>
    <property type="match status" value="1"/>
</dbReference>
<keyword evidence="5 12" id="KW-0812">Transmembrane</keyword>
<keyword evidence="6" id="KW-0677">Repeat</keyword>
<evidence type="ECO:0000256" key="8">
    <source>
        <dbReference type="ARBA" id="ARBA00022989"/>
    </source>
</evidence>
<dbReference type="GO" id="GO:0000166">
    <property type="term" value="F:nucleotide binding"/>
    <property type="evidence" value="ECO:0007669"/>
    <property type="project" value="UniProtKB-KW"/>
</dbReference>
<feature type="domain" description="EAL" evidence="15">
    <location>
        <begin position="772"/>
        <end position="1026"/>
    </location>
</feature>
<dbReference type="CDD" id="cd00130">
    <property type="entry name" value="PAS"/>
    <property type="match status" value="2"/>
</dbReference>
<gene>
    <name evidence="17" type="ORF">SAMN06265795_111118</name>
</gene>
<reference evidence="17 18" key="1">
    <citation type="submission" date="2017-06" db="EMBL/GenBank/DDBJ databases">
        <authorList>
            <person name="Kim H.J."/>
            <person name="Triplett B.A."/>
        </authorList>
    </citation>
    <scope>NUCLEOTIDE SEQUENCE [LARGE SCALE GENOMIC DNA]</scope>
    <source>
        <strain evidence="17 18">U15</strain>
    </source>
</reference>
<dbReference type="Pfam" id="PF00563">
    <property type="entry name" value="EAL"/>
    <property type="match status" value="1"/>
</dbReference>
<dbReference type="PROSITE" id="PS50887">
    <property type="entry name" value="GGDEF"/>
    <property type="match status" value="1"/>
</dbReference>
<dbReference type="InterPro" id="IPR000160">
    <property type="entry name" value="GGDEF_dom"/>
</dbReference>
<feature type="domain" description="PAC" evidence="14">
    <location>
        <begin position="422"/>
        <end position="474"/>
    </location>
</feature>
<dbReference type="Gene3D" id="3.30.70.270">
    <property type="match status" value="1"/>
</dbReference>
<feature type="domain" description="GGDEF" evidence="16">
    <location>
        <begin position="630"/>
        <end position="763"/>
    </location>
</feature>
<dbReference type="InterPro" id="IPR035965">
    <property type="entry name" value="PAS-like_dom_sf"/>
</dbReference>
<proteinExistence type="predicted"/>
<dbReference type="EMBL" id="FZOT01000011">
    <property type="protein sequence ID" value="SNT00792.1"/>
    <property type="molecule type" value="Genomic_DNA"/>
</dbReference>
<feature type="transmembrane region" description="Helical" evidence="12">
    <location>
        <begin position="25"/>
        <end position="45"/>
    </location>
</feature>
<dbReference type="Pfam" id="PF08447">
    <property type="entry name" value="PAS_3"/>
    <property type="match status" value="1"/>
</dbReference>
<feature type="transmembrane region" description="Helical" evidence="12">
    <location>
        <begin position="94"/>
        <end position="112"/>
    </location>
</feature>
<keyword evidence="3" id="KW-0997">Cell inner membrane</keyword>
<keyword evidence="4" id="KW-0808">Transferase</keyword>
<comment type="subcellular location">
    <subcellularLocation>
        <location evidence="1">Cell inner membrane</location>
        <topology evidence="1">Multi-pass membrane protein</topology>
    </subcellularLocation>
</comment>
<evidence type="ECO:0000256" key="4">
    <source>
        <dbReference type="ARBA" id="ARBA00022679"/>
    </source>
</evidence>
<evidence type="ECO:0000256" key="9">
    <source>
        <dbReference type="ARBA" id="ARBA00023136"/>
    </source>
</evidence>
<dbReference type="SMART" id="SM00052">
    <property type="entry name" value="EAL"/>
    <property type="match status" value="1"/>
</dbReference>
<dbReference type="CDD" id="cd01949">
    <property type="entry name" value="GGDEF"/>
    <property type="match status" value="1"/>
</dbReference>
<dbReference type="Pfam" id="PF05231">
    <property type="entry name" value="MASE1"/>
    <property type="match status" value="1"/>
</dbReference>
<feature type="transmembrane region" description="Helical" evidence="12">
    <location>
        <begin position="166"/>
        <end position="190"/>
    </location>
</feature>
<dbReference type="OrthoDB" id="9813903at2"/>
<dbReference type="Pfam" id="PF13426">
    <property type="entry name" value="PAS_9"/>
    <property type="match status" value="1"/>
</dbReference>
<dbReference type="SUPFAM" id="SSF141868">
    <property type="entry name" value="EAL domain-like"/>
    <property type="match status" value="1"/>
</dbReference>
<dbReference type="InterPro" id="IPR013655">
    <property type="entry name" value="PAS_fold_3"/>
</dbReference>
<keyword evidence="2" id="KW-1003">Cell membrane</keyword>
<evidence type="ECO:0000259" key="13">
    <source>
        <dbReference type="PROSITE" id="PS50112"/>
    </source>
</evidence>
<evidence type="ECO:0000256" key="1">
    <source>
        <dbReference type="ARBA" id="ARBA00004429"/>
    </source>
</evidence>
<dbReference type="SMART" id="SM00086">
    <property type="entry name" value="PAC"/>
    <property type="match status" value="2"/>
</dbReference>
<dbReference type="GO" id="GO:0005886">
    <property type="term" value="C:plasma membrane"/>
    <property type="evidence" value="ECO:0007669"/>
    <property type="project" value="UniProtKB-SubCell"/>
</dbReference>
<dbReference type="SUPFAM" id="SSF55785">
    <property type="entry name" value="PYP-like sensor domain (PAS domain)"/>
    <property type="match status" value="2"/>
</dbReference>
<dbReference type="SMART" id="SM00091">
    <property type="entry name" value="PAS"/>
    <property type="match status" value="1"/>
</dbReference>
<protein>
    <submittedName>
        <fullName evidence="17">PAS domain S-box-containing protein/diguanylate cyclase (GGDEF) domain-containing protein</fullName>
    </submittedName>
</protein>
<evidence type="ECO:0000256" key="5">
    <source>
        <dbReference type="ARBA" id="ARBA00022692"/>
    </source>
</evidence>
<evidence type="ECO:0000256" key="10">
    <source>
        <dbReference type="ARBA" id="ARBA00051114"/>
    </source>
</evidence>
<evidence type="ECO:0000256" key="2">
    <source>
        <dbReference type="ARBA" id="ARBA00022475"/>
    </source>
</evidence>
<evidence type="ECO:0000256" key="6">
    <source>
        <dbReference type="ARBA" id="ARBA00022737"/>
    </source>
</evidence>
<dbReference type="InterPro" id="IPR035919">
    <property type="entry name" value="EAL_sf"/>
</dbReference>
<dbReference type="InterPro" id="IPR007895">
    <property type="entry name" value="MASE1"/>
</dbReference>
<keyword evidence="9 12" id="KW-0472">Membrane</keyword>
<dbReference type="Gene3D" id="2.10.70.100">
    <property type="match status" value="1"/>
</dbReference>
<dbReference type="NCBIfam" id="TIGR00254">
    <property type="entry name" value="GGDEF"/>
    <property type="match status" value="1"/>
</dbReference>
<dbReference type="InterPro" id="IPR000700">
    <property type="entry name" value="PAS-assoc_C"/>
</dbReference>
<dbReference type="PANTHER" id="PTHR44757">
    <property type="entry name" value="DIGUANYLATE CYCLASE DGCP"/>
    <property type="match status" value="1"/>
</dbReference>